<dbReference type="EMBL" id="JACJVQ010000014">
    <property type="protein sequence ID" value="MBB6635668.1"/>
    <property type="molecule type" value="Genomic_DNA"/>
</dbReference>
<dbReference type="GO" id="GO:0016740">
    <property type="term" value="F:transferase activity"/>
    <property type="evidence" value="ECO:0007669"/>
    <property type="project" value="UniProtKB-KW"/>
</dbReference>
<proteinExistence type="predicted"/>
<dbReference type="InterPro" id="IPR005835">
    <property type="entry name" value="NTP_transferase_dom"/>
</dbReference>
<dbReference type="Proteomes" id="UP000535838">
    <property type="component" value="Unassembled WGS sequence"/>
</dbReference>
<dbReference type="SUPFAM" id="SSF53448">
    <property type="entry name" value="Nucleotide-diphospho-sugar transferases"/>
    <property type="match status" value="1"/>
</dbReference>
<sequence length="237" mass="26656">MEAVVMTGGKGMRMAPYTKVLPKGLLPVGERPILEIIVKQLRYYGFTSITMACGYLAPLIQTYFADGSRMGVAIRYEVENEPLGTAGPLRSLTHIAEPFLLINCDVLTTLDFRRFREFHLEGDSLLTIASQNKAVPIELGVMETEAEYVTGFVEKPAHSAHVSMGIYMMSPDILRYIPGNRAFDIPDVIQSLLKANQKIRHYENSSFWLDIGRPSDYTRANEEFQRLRPILLPDDPG</sequence>
<dbReference type="RefSeq" id="WP_185120908.1">
    <property type="nucleotide sequence ID" value="NZ_JACJVQ010000014.1"/>
</dbReference>
<dbReference type="AlphaFoldDB" id="A0A841SZU1"/>
<comment type="caution">
    <text evidence="2">The sequence shown here is derived from an EMBL/GenBank/DDBJ whole genome shotgun (WGS) entry which is preliminary data.</text>
</comment>
<accession>A0A841SZU1</accession>
<organism evidence="2 3">
    <name type="scientific">Cohnella thailandensis</name>
    <dbReference type="NCBI Taxonomy" id="557557"/>
    <lineage>
        <taxon>Bacteria</taxon>
        <taxon>Bacillati</taxon>
        <taxon>Bacillota</taxon>
        <taxon>Bacilli</taxon>
        <taxon>Bacillales</taxon>
        <taxon>Paenibacillaceae</taxon>
        <taxon>Cohnella</taxon>
    </lineage>
</organism>
<name>A0A841SZU1_9BACL</name>
<evidence type="ECO:0000313" key="3">
    <source>
        <dbReference type="Proteomes" id="UP000535838"/>
    </source>
</evidence>
<keyword evidence="2" id="KW-0808">Transferase</keyword>
<dbReference type="Gene3D" id="3.90.550.10">
    <property type="entry name" value="Spore Coat Polysaccharide Biosynthesis Protein SpsA, Chain A"/>
    <property type="match status" value="1"/>
</dbReference>
<dbReference type="InterPro" id="IPR029044">
    <property type="entry name" value="Nucleotide-diphossugar_trans"/>
</dbReference>
<evidence type="ECO:0000313" key="2">
    <source>
        <dbReference type="EMBL" id="MBB6635668.1"/>
    </source>
</evidence>
<dbReference type="Pfam" id="PF00483">
    <property type="entry name" value="NTP_transferase"/>
    <property type="match status" value="1"/>
</dbReference>
<reference evidence="2 3" key="1">
    <citation type="submission" date="2020-08" db="EMBL/GenBank/DDBJ databases">
        <title>Cohnella phylogeny.</title>
        <authorList>
            <person name="Dunlap C."/>
        </authorList>
    </citation>
    <scope>NUCLEOTIDE SEQUENCE [LARGE SCALE GENOMIC DNA]</scope>
    <source>
        <strain evidence="2 3">DSM 25241</strain>
    </source>
</reference>
<evidence type="ECO:0000259" key="1">
    <source>
        <dbReference type="Pfam" id="PF00483"/>
    </source>
</evidence>
<keyword evidence="3" id="KW-1185">Reference proteome</keyword>
<dbReference type="InterPro" id="IPR050486">
    <property type="entry name" value="Mannose-1P_guanyltransferase"/>
</dbReference>
<feature type="domain" description="Nucleotidyl transferase" evidence="1">
    <location>
        <begin position="3"/>
        <end position="224"/>
    </location>
</feature>
<gene>
    <name evidence="2" type="ORF">H7B67_16230</name>
</gene>
<protein>
    <submittedName>
        <fullName evidence="2">NTP transferase domain-containing protein</fullName>
    </submittedName>
</protein>
<dbReference type="PANTHER" id="PTHR22572">
    <property type="entry name" value="SUGAR-1-PHOSPHATE GUANYL TRANSFERASE"/>
    <property type="match status" value="1"/>
</dbReference>